<reference evidence="14" key="1">
    <citation type="submission" date="2016-10" db="EMBL/GenBank/DDBJ databases">
        <authorList>
            <person name="Benchimol M."/>
            <person name="Almeida L.G."/>
            <person name="Vasconcelos A.T."/>
            <person name="Perreira-Neves A."/>
            <person name="Rosa I.A."/>
            <person name="Tasca T."/>
            <person name="Bogo M.R."/>
            <person name="de Souza W."/>
        </authorList>
    </citation>
    <scope>NUCLEOTIDE SEQUENCE [LARGE SCALE GENOMIC DNA]</scope>
    <source>
        <strain evidence="14">K</strain>
    </source>
</reference>
<dbReference type="VEuPathDB" id="TrichDB:TRFO_34038"/>
<dbReference type="Pfam" id="PF00454">
    <property type="entry name" value="PI3_PI4_kinase"/>
    <property type="match status" value="1"/>
</dbReference>
<dbReference type="InterPro" id="IPR003152">
    <property type="entry name" value="FATC_dom"/>
</dbReference>
<evidence type="ECO:0000256" key="6">
    <source>
        <dbReference type="ARBA" id="ARBA00022777"/>
    </source>
</evidence>
<evidence type="ECO:0000256" key="9">
    <source>
        <dbReference type="ARBA" id="ARBA00048679"/>
    </source>
</evidence>
<dbReference type="GO" id="GO:0031932">
    <property type="term" value="C:TORC2 complex"/>
    <property type="evidence" value="ECO:0007669"/>
    <property type="project" value="TreeGrafter"/>
</dbReference>
<feature type="region of interest" description="Disordered" evidence="10">
    <location>
        <begin position="2218"/>
        <end position="2238"/>
    </location>
</feature>
<dbReference type="SMART" id="SM00146">
    <property type="entry name" value="PI3Kc"/>
    <property type="match status" value="1"/>
</dbReference>
<dbReference type="GO" id="GO:0005737">
    <property type="term" value="C:cytoplasm"/>
    <property type="evidence" value="ECO:0007669"/>
    <property type="project" value="TreeGrafter"/>
</dbReference>
<dbReference type="PROSITE" id="PS51190">
    <property type="entry name" value="FATC"/>
    <property type="match status" value="1"/>
</dbReference>
<dbReference type="SMART" id="SM01345">
    <property type="entry name" value="Rapamycin_bind"/>
    <property type="match status" value="1"/>
</dbReference>
<evidence type="ECO:0000313" key="14">
    <source>
        <dbReference type="EMBL" id="OHS99531.1"/>
    </source>
</evidence>
<dbReference type="EMBL" id="MLAK01001001">
    <property type="protein sequence ID" value="OHS99531.1"/>
    <property type="molecule type" value="Genomic_DNA"/>
</dbReference>
<evidence type="ECO:0000259" key="12">
    <source>
        <dbReference type="PROSITE" id="PS51189"/>
    </source>
</evidence>
<gene>
    <name evidence="14" type="ORF">TRFO_34038</name>
</gene>
<dbReference type="GO" id="GO:0005524">
    <property type="term" value="F:ATP binding"/>
    <property type="evidence" value="ECO:0007669"/>
    <property type="project" value="UniProtKB-KW"/>
</dbReference>
<dbReference type="InterPro" id="IPR011009">
    <property type="entry name" value="Kinase-like_dom_sf"/>
</dbReference>
<comment type="similarity">
    <text evidence="1">Belongs to the PI3/PI4-kinase family.</text>
</comment>
<dbReference type="GO" id="GO:0004674">
    <property type="term" value="F:protein serine/threonine kinase activity"/>
    <property type="evidence" value="ECO:0007669"/>
    <property type="project" value="UniProtKB-EC"/>
</dbReference>
<evidence type="ECO:0000256" key="4">
    <source>
        <dbReference type="ARBA" id="ARBA00022737"/>
    </source>
</evidence>
<keyword evidence="6" id="KW-0418">Kinase</keyword>
<comment type="catalytic activity">
    <reaction evidence="9">
        <text>L-seryl-[protein] + ATP = O-phospho-L-seryl-[protein] + ADP + H(+)</text>
        <dbReference type="Rhea" id="RHEA:17989"/>
        <dbReference type="Rhea" id="RHEA-COMP:9863"/>
        <dbReference type="Rhea" id="RHEA-COMP:11604"/>
        <dbReference type="ChEBI" id="CHEBI:15378"/>
        <dbReference type="ChEBI" id="CHEBI:29999"/>
        <dbReference type="ChEBI" id="CHEBI:30616"/>
        <dbReference type="ChEBI" id="CHEBI:83421"/>
        <dbReference type="ChEBI" id="CHEBI:456216"/>
        <dbReference type="EC" id="2.7.11.1"/>
    </reaction>
</comment>
<dbReference type="Gene3D" id="3.30.1010.10">
    <property type="entry name" value="Phosphatidylinositol 3-kinase Catalytic Subunit, Chain A, domain 4"/>
    <property type="match status" value="1"/>
</dbReference>
<dbReference type="RefSeq" id="XP_068352668.1">
    <property type="nucleotide sequence ID" value="XM_068509432.1"/>
</dbReference>
<dbReference type="SMART" id="SM01343">
    <property type="entry name" value="FATC"/>
    <property type="match status" value="1"/>
</dbReference>
<name>A0A1J4JPT8_9EUKA</name>
<dbReference type="SUPFAM" id="SSF56112">
    <property type="entry name" value="Protein kinase-like (PK-like)"/>
    <property type="match status" value="1"/>
</dbReference>
<evidence type="ECO:0000259" key="11">
    <source>
        <dbReference type="PROSITE" id="PS50290"/>
    </source>
</evidence>
<evidence type="ECO:0000256" key="7">
    <source>
        <dbReference type="ARBA" id="ARBA00022840"/>
    </source>
</evidence>
<dbReference type="Pfam" id="PF08771">
    <property type="entry name" value="FRB_dom"/>
    <property type="match status" value="1"/>
</dbReference>
<keyword evidence="15" id="KW-1185">Reference proteome</keyword>
<dbReference type="EC" id="2.7.11.1" evidence="2"/>
<keyword evidence="4" id="KW-0677">Repeat</keyword>
<dbReference type="GO" id="GO:0016242">
    <property type="term" value="P:negative regulation of macroautophagy"/>
    <property type="evidence" value="ECO:0007669"/>
    <property type="project" value="TreeGrafter"/>
</dbReference>
<evidence type="ECO:0000256" key="2">
    <source>
        <dbReference type="ARBA" id="ARBA00012513"/>
    </source>
</evidence>
<evidence type="ECO:0000256" key="5">
    <source>
        <dbReference type="ARBA" id="ARBA00022741"/>
    </source>
</evidence>
<dbReference type="InterPro" id="IPR003151">
    <property type="entry name" value="PIK-rel_kinase_FAT"/>
</dbReference>
<evidence type="ECO:0000259" key="13">
    <source>
        <dbReference type="PROSITE" id="PS51190"/>
    </source>
</evidence>
<sequence length="2663" mass="307226">MNEINRAICGAQIDTYDNWKTARRNLIKAIHPILMTLSENSINSIFDLWASQTKKKSEPQNRDSILHILLIIALISYFHRDHDSIKPLIPLLNKLIQSEDELIANVTSKLLKLISVESIEGSFLFIKAFSFIKAFFQSKKQQINALYILKRARKVAPPDVIHFTYQSLDLLFDLAIGDNLTKKSIALKLIRFLLQGIKVETSKELFLKFRKLISKNIKKSVPVISHIYEAHSLIFSQDNLDSIYNLVFDDDVTDESLELLVFICEKSQFKLDCNAVTKIIIKHNNISLLSRTINCFKKHIDPNIIIPYLEEICPTHICHENTNCPYVVLKTVLNYFPDIQINTEKFQLCENFIQCIAIRNDFFDISQIDKFVNYLSNPSDNIIGLRHSLMLFRIMRTHFPKNPFLQLQDLLMRSPDIYFQIRVELIKASASIIEEDETAKKIIKLSLLYDPDKKIRLLSLSYLKPDTKIMLFNDMIQLLQDSSFKIRRRAIKLCSEMAKLNPFEMSPTIQLYTNQITDLLCQTPDFRISAKNSSLLSVLCKYCKDIIEPFANVIIEKIFSLLDTNNIILRSKDNTQVDNLSFSDISKSYNSRNSNFNSGSNTVGSSTASSNSTASGKTVITNASHSHFTNSSMTSSVDSSYSNPKRFSVDLHSSLENLNSSYLGLIHADDGSTNEYVKNDYSIFLKSNANVLACNLNSVHSKLSISQPNENEPLKSKLYAIMNEDLLDIRDANLCRALAYLGMLAEPYSTQILNIFCHLFETRKNVKLLISLVKSLRIFCSLIYNGLNIRLRCPQIAVPLSRILANSQSEKLSLSIIKLFGYSFDTILASQSQSSFVGYDSLFINSTDFVIDNILTYFKKPSLPLFAALTMIIEGDPQNSAKYLNRIIPLFISSINKSAVFRDTLFAYLNIIASKCHTDINQLLPTMIPTILKFLNLRSCVKFCIVLSYMMKSSLIPYAVDLYIPAISEMSTNNEYLFKPLVKFITYMIIFQNQPFELFMNKVEREHYSQGFLKIVSNNLITLVQVTDISMYQSRILLFTREYFDPQLLFSLVVYSHLPPQQLKKRFIIVDDSDEKESGAPRYSYLYYNKFQPSNTYFETNMPLPSDQTNQTGTNMIDFQNKNPSISCILNFNSSNFDGKNFDQSSDIINICDCEKTHHSLKNYYNSLNLSISSYQNSVIKNIKRKLEDSTVELSCTAKPTLLRSIFEKLLNFQNYSKDELSFIIPRNPHVKIRSMTPQEIKTETYFSRFTCPSEINVVKWLISLYQHLVKRSPEKSIRSCISLTSFNEAFMQTLFPAAFLSCWRETLESDRIHFSQIVIKILQTYRTIPQLIFDIIILCDRAQLPMKIDIPLIALKSKSHQAALYFTEKYLLESPDNMKAIDMMMTLFLKMGFTLSIRDLFYSVQDKLNNSMVAKWSGWIGNWEKSLEIYTKERANFPTIINCMAKLNKFEDISANFEKFESLDKEGKNEVADAFFIAYQQLNNNEKVQEIIDSYEGQWTPYRFILAINFYIATNQFSKASVLTKKALQMMVNERDVFVSGDQIRISNILNSIQLFIDCKQVLNIKKLNKNTIWKQRIKGFTRDAVMWEQIINLKNNVVPIDSNLSFYMNIISSLRKERHFDLIDRYFKEALLKTQNPHFFIMTLKILWTKGEKEKAAKNAKYINRVINGLSFEEFKSQEYFSSPSRYLMKAEESSHFTNEMREFCCSKLNTIDYVTFADKFQNLPFEEQEKIFMEIHDKFTTQLFKCFIDIRNYNLSYTGITSRMNRITGIYLYKTSDTIQDTNECVQCFAHALKAIPNDYRNWKNWGYSNVRLYHLLKEAKPNLVHETLNGASLLNNNENQFLLDELEIGHARNNSQIYTIHSQESQELALEKFRGSAPNLAQISPLDNSKLVDQASLDTSNEIRNDDEIQKSDIIDDIPNEEEDSNDDMIIEDEYNPYKTVVGCLNRKTPKSVKTKFEARSLNLKGDDNLMILPTCKSVDNISDLSTSNDSVDDTHDNISILAINAITGFLKAAKLNPKNSLEYLCQMFTVLFNLPSSDVIPQTVIAEIQSLPSQTLSKVIPQLTAKIAHPDFLIRNLVRRLILEIGKTQFQSLFFTLQLYSRIKGDKKAEIALEMLSKMKEQNINVYNDAVLFSDGIIRSAVTWFEGWLHSIEYAAKSQKMGDYDYSIRILEERFEDTKTVKCELDRLFIKLFGDELREIYKLFQNSKINRQNNSLNAQSNNPTDSQNNLINSQSNNAENNLWAKLRILHTKLKGQIDRLSVIVLSKISEPLASRHGFNLSIPGSDFTDLYENSTKAKTFDAIYHQFISPDSSNSTGINQNIEKIESVEPIMEIMGTQQKPRVVYIHTTFGRRVKYLLKGNEDLRLDERLMQFFLLVNENFRQDRFARRYQISVNRYSIVPLTTTSGLIQWVTGADTVHQIICDYRKYKRSPVLPENDILKENTNIEFINLNSLQRYEMFVEVSKKCPANEIFEWMWIKAPSPHVWMTRNERYTISMALMSIVGYIIGLGDRHPSNIMIQRDTGNIVHIDFGESFESAIRRSAHPEKVPFRLTRMLSKNLSGNKSVGFFKYVAQNVMDVLQESKSSLVSQLAIFIHEPLNDSGNKHLLKRVENKLEGKDFKHEGIPQLGLVEQVDKLINIAEDPMNYVRHYPGWCPFW</sequence>
<feature type="domain" description="FATC" evidence="13">
    <location>
        <begin position="2631"/>
        <end position="2663"/>
    </location>
</feature>
<organism evidence="14 15">
    <name type="scientific">Tritrichomonas foetus</name>
    <dbReference type="NCBI Taxonomy" id="1144522"/>
    <lineage>
        <taxon>Eukaryota</taxon>
        <taxon>Metamonada</taxon>
        <taxon>Parabasalia</taxon>
        <taxon>Tritrichomonadida</taxon>
        <taxon>Tritrichomonadidae</taxon>
        <taxon>Tritrichomonas</taxon>
    </lineage>
</organism>
<evidence type="ECO:0000256" key="8">
    <source>
        <dbReference type="ARBA" id="ARBA00047899"/>
    </source>
</evidence>
<evidence type="ECO:0000256" key="1">
    <source>
        <dbReference type="ARBA" id="ARBA00011031"/>
    </source>
</evidence>
<dbReference type="GO" id="GO:0005634">
    <property type="term" value="C:nucleus"/>
    <property type="evidence" value="ECO:0007669"/>
    <property type="project" value="TreeGrafter"/>
</dbReference>
<dbReference type="InterPro" id="IPR009076">
    <property type="entry name" value="FRB_dom"/>
</dbReference>
<dbReference type="InterPro" id="IPR000403">
    <property type="entry name" value="PI3/4_kinase_cat_dom"/>
</dbReference>
<dbReference type="InterPro" id="IPR011989">
    <property type="entry name" value="ARM-like"/>
</dbReference>
<dbReference type="InterPro" id="IPR050517">
    <property type="entry name" value="DDR_Repair_Kinase"/>
</dbReference>
<dbReference type="PROSITE" id="PS00916">
    <property type="entry name" value="PI3_4_KINASE_2"/>
    <property type="match status" value="1"/>
</dbReference>
<dbReference type="GO" id="GO:0031931">
    <property type="term" value="C:TORC1 complex"/>
    <property type="evidence" value="ECO:0007669"/>
    <property type="project" value="TreeGrafter"/>
</dbReference>
<dbReference type="GO" id="GO:0044877">
    <property type="term" value="F:protein-containing complex binding"/>
    <property type="evidence" value="ECO:0007669"/>
    <property type="project" value="InterPro"/>
</dbReference>
<dbReference type="PANTHER" id="PTHR11139:SF9">
    <property type="entry name" value="SERINE_THREONINE-PROTEIN KINASE MTOR"/>
    <property type="match status" value="1"/>
</dbReference>
<keyword evidence="3" id="KW-0808">Transferase</keyword>
<evidence type="ECO:0000313" key="15">
    <source>
        <dbReference type="Proteomes" id="UP000179807"/>
    </source>
</evidence>
<evidence type="ECO:0000256" key="3">
    <source>
        <dbReference type="ARBA" id="ARBA00022679"/>
    </source>
</evidence>
<feature type="domain" description="PI3K/PI4K catalytic" evidence="11">
    <location>
        <begin position="2333"/>
        <end position="2654"/>
    </location>
</feature>
<dbReference type="PANTHER" id="PTHR11139">
    <property type="entry name" value="ATAXIA TELANGIECTASIA MUTATED ATM -RELATED"/>
    <property type="match status" value="1"/>
</dbReference>
<dbReference type="Gene3D" id="1.10.1070.11">
    <property type="entry name" value="Phosphatidylinositol 3-/4-kinase, catalytic domain"/>
    <property type="match status" value="1"/>
</dbReference>
<dbReference type="Pfam" id="PF02259">
    <property type="entry name" value="FAT"/>
    <property type="match status" value="1"/>
</dbReference>
<proteinExistence type="inferred from homology"/>
<dbReference type="Gene3D" id="1.25.10.10">
    <property type="entry name" value="Leucine-rich Repeat Variant"/>
    <property type="match status" value="1"/>
</dbReference>
<evidence type="ECO:0000256" key="10">
    <source>
        <dbReference type="SAM" id="MobiDB-lite"/>
    </source>
</evidence>
<dbReference type="SUPFAM" id="SSF48371">
    <property type="entry name" value="ARM repeat"/>
    <property type="match status" value="2"/>
</dbReference>
<feature type="compositionally biased region" description="Polar residues" evidence="10">
    <location>
        <begin position="2218"/>
        <end position="2230"/>
    </location>
</feature>
<dbReference type="GO" id="GO:0031929">
    <property type="term" value="P:TOR signaling"/>
    <property type="evidence" value="ECO:0007669"/>
    <property type="project" value="TreeGrafter"/>
</dbReference>
<dbReference type="GeneID" id="94844136"/>
<comment type="catalytic activity">
    <reaction evidence="8">
        <text>L-threonyl-[protein] + ATP = O-phospho-L-threonyl-[protein] + ADP + H(+)</text>
        <dbReference type="Rhea" id="RHEA:46608"/>
        <dbReference type="Rhea" id="RHEA-COMP:11060"/>
        <dbReference type="Rhea" id="RHEA-COMP:11605"/>
        <dbReference type="ChEBI" id="CHEBI:15378"/>
        <dbReference type="ChEBI" id="CHEBI:30013"/>
        <dbReference type="ChEBI" id="CHEBI:30616"/>
        <dbReference type="ChEBI" id="CHEBI:61977"/>
        <dbReference type="ChEBI" id="CHEBI:456216"/>
        <dbReference type="EC" id="2.7.11.1"/>
    </reaction>
</comment>
<dbReference type="InterPro" id="IPR036940">
    <property type="entry name" value="PI3/4_kinase_cat_sf"/>
</dbReference>
<protein>
    <recommendedName>
        <fullName evidence="2">non-specific serine/threonine protein kinase</fullName>
        <ecNumber evidence="2">2.7.11.1</ecNumber>
    </recommendedName>
</protein>
<dbReference type="OrthoDB" id="381190at2759"/>
<comment type="caution">
    <text evidence="14">The sequence shown here is derived from an EMBL/GenBank/DDBJ whole genome shotgun (WGS) entry which is preliminary data.</text>
</comment>
<accession>A0A1J4JPT8</accession>
<dbReference type="Pfam" id="PF02260">
    <property type="entry name" value="FATC"/>
    <property type="match status" value="1"/>
</dbReference>
<dbReference type="InterPro" id="IPR018936">
    <property type="entry name" value="PI3/4_kinase_CS"/>
</dbReference>
<dbReference type="PROSITE" id="PS51189">
    <property type="entry name" value="FAT"/>
    <property type="match status" value="1"/>
</dbReference>
<dbReference type="InterPro" id="IPR014009">
    <property type="entry name" value="PIK_FAT"/>
</dbReference>
<dbReference type="InterPro" id="IPR016024">
    <property type="entry name" value="ARM-type_fold"/>
</dbReference>
<dbReference type="Proteomes" id="UP000179807">
    <property type="component" value="Unassembled WGS sequence"/>
</dbReference>
<dbReference type="PROSITE" id="PS50290">
    <property type="entry name" value="PI3_4_KINASE_3"/>
    <property type="match status" value="1"/>
</dbReference>
<feature type="domain" description="FAT" evidence="12">
    <location>
        <begin position="1350"/>
        <end position="2108"/>
    </location>
</feature>
<keyword evidence="5" id="KW-0547">Nucleotide-binding</keyword>
<keyword evidence="7" id="KW-0067">ATP-binding</keyword>